<evidence type="ECO:0000313" key="9">
    <source>
        <dbReference type="EMBL" id="KAF2154636.1"/>
    </source>
</evidence>
<keyword evidence="4 7" id="KW-0472">Membrane</keyword>
<keyword evidence="2 7" id="KW-0812">Transmembrane</keyword>
<dbReference type="EMBL" id="ML996083">
    <property type="protein sequence ID" value="KAF2154636.1"/>
    <property type="molecule type" value="Genomic_DNA"/>
</dbReference>
<evidence type="ECO:0000256" key="4">
    <source>
        <dbReference type="ARBA" id="ARBA00023136"/>
    </source>
</evidence>
<reference evidence="9" key="1">
    <citation type="journal article" date="2020" name="Stud. Mycol.">
        <title>101 Dothideomycetes genomes: a test case for predicting lifestyles and emergence of pathogens.</title>
        <authorList>
            <person name="Haridas S."/>
            <person name="Albert R."/>
            <person name="Binder M."/>
            <person name="Bloem J."/>
            <person name="Labutti K."/>
            <person name="Salamov A."/>
            <person name="Andreopoulos B."/>
            <person name="Baker S."/>
            <person name="Barry K."/>
            <person name="Bills G."/>
            <person name="Bluhm B."/>
            <person name="Cannon C."/>
            <person name="Castanera R."/>
            <person name="Culley D."/>
            <person name="Daum C."/>
            <person name="Ezra D."/>
            <person name="Gonzalez J."/>
            <person name="Henrissat B."/>
            <person name="Kuo A."/>
            <person name="Liang C."/>
            <person name="Lipzen A."/>
            <person name="Lutzoni F."/>
            <person name="Magnuson J."/>
            <person name="Mondo S."/>
            <person name="Nolan M."/>
            <person name="Ohm R."/>
            <person name="Pangilinan J."/>
            <person name="Park H.-J."/>
            <person name="Ramirez L."/>
            <person name="Alfaro M."/>
            <person name="Sun H."/>
            <person name="Tritt A."/>
            <person name="Yoshinaga Y."/>
            <person name="Zwiers L.-H."/>
            <person name="Turgeon B."/>
            <person name="Goodwin S."/>
            <person name="Spatafora J."/>
            <person name="Crous P."/>
            <person name="Grigoriev I."/>
        </authorList>
    </citation>
    <scope>NUCLEOTIDE SEQUENCE</scope>
    <source>
        <strain evidence="9">CBS 260.36</strain>
    </source>
</reference>
<proteinExistence type="inferred from homology"/>
<evidence type="ECO:0000259" key="8">
    <source>
        <dbReference type="Pfam" id="PF20684"/>
    </source>
</evidence>
<evidence type="ECO:0000256" key="2">
    <source>
        <dbReference type="ARBA" id="ARBA00022692"/>
    </source>
</evidence>
<evidence type="ECO:0000256" key="1">
    <source>
        <dbReference type="ARBA" id="ARBA00004141"/>
    </source>
</evidence>
<dbReference type="PANTHER" id="PTHR33048:SF96">
    <property type="entry name" value="INTEGRAL MEMBRANE PROTEIN"/>
    <property type="match status" value="1"/>
</dbReference>
<evidence type="ECO:0000256" key="7">
    <source>
        <dbReference type="SAM" id="Phobius"/>
    </source>
</evidence>
<dbReference type="Proteomes" id="UP000799439">
    <property type="component" value="Unassembled WGS sequence"/>
</dbReference>
<protein>
    <recommendedName>
        <fullName evidence="8">Rhodopsin domain-containing protein</fullName>
    </recommendedName>
</protein>
<dbReference type="InterPro" id="IPR049326">
    <property type="entry name" value="Rhodopsin_dom_fungi"/>
</dbReference>
<sequence>MTFLCFARHQANTLSDFNLYDAATISYLLSTVLLKLSLACFYSPFLLSPWHRPLITSITSLSAALGSTLACIILFNCGLPTDKLLKFIEGKCLSTRVILDLNYAYIVVDTISSWIFALIPILAVRAMTMPTPEKVSVMLILGLGVVGAFCCVVRVPYVHGFDTGKTSLGTSGSREGYPSPALAIVSVAEVGLGIICASGAACRPYFQRGKRGVQCATTPDKSSSGAGLMQSGGLNVSTSVHGRREQV</sequence>
<evidence type="ECO:0000256" key="5">
    <source>
        <dbReference type="ARBA" id="ARBA00038359"/>
    </source>
</evidence>
<dbReference type="AlphaFoldDB" id="A0A9P4J3V9"/>
<gene>
    <name evidence="9" type="ORF">K461DRAFT_304019</name>
</gene>
<feature type="transmembrane region" description="Helical" evidence="7">
    <location>
        <begin position="135"/>
        <end position="157"/>
    </location>
</feature>
<comment type="caution">
    <text evidence="9">The sequence shown here is derived from an EMBL/GenBank/DDBJ whole genome shotgun (WGS) entry which is preliminary data.</text>
</comment>
<dbReference type="OrthoDB" id="4682787at2759"/>
<dbReference type="PANTHER" id="PTHR33048">
    <property type="entry name" value="PTH11-LIKE INTEGRAL MEMBRANE PROTEIN (AFU_ORTHOLOGUE AFUA_5G11245)"/>
    <property type="match status" value="1"/>
</dbReference>
<dbReference type="GO" id="GO:0016020">
    <property type="term" value="C:membrane"/>
    <property type="evidence" value="ECO:0007669"/>
    <property type="project" value="UniProtKB-SubCell"/>
</dbReference>
<dbReference type="Pfam" id="PF20684">
    <property type="entry name" value="Fung_rhodopsin"/>
    <property type="match status" value="1"/>
</dbReference>
<feature type="domain" description="Rhodopsin" evidence="8">
    <location>
        <begin position="18"/>
        <end position="208"/>
    </location>
</feature>
<feature type="region of interest" description="Disordered" evidence="6">
    <location>
        <begin position="222"/>
        <end position="247"/>
    </location>
</feature>
<keyword evidence="10" id="KW-1185">Reference proteome</keyword>
<dbReference type="InterPro" id="IPR052337">
    <property type="entry name" value="SAT4-like"/>
</dbReference>
<feature type="transmembrane region" description="Helical" evidence="7">
    <location>
        <begin position="103"/>
        <end position="123"/>
    </location>
</feature>
<organism evidence="9 10">
    <name type="scientific">Myriangium duriaei CBS 260.36</name>
    <dbReference type="NCBI Taxonomy" id="1168546"/>
    <lineage>
        <taxon>Eukaryota</taxon>
        <taxon>Fungi</taxon>
        <taxon>Dikarya</taxon>
        <taxon>Ascomycota</taxon>
        <taxon>Pezizomycotina</taxon>
        <taxon>Dothideomycetes</taxon>
        <taxon>Dothideomycetidae</taxon>
        <taxon>Myriangiales</taxon>
        <taxon>Myriangiaceae</taxon>
        <taxon>Myriangium</taxon>
    </lineage>
</organism>
<name>A0A9P4J3V9_9PEZI</name>
<comment type="similarity">
    <text evidence="5">Belongs to the SAT4 family.</text>
</comment>
<feature type="transmembrane region" description="Helical" evidence="7">
    <location>
        <begin position="54"/>
        <end position="75"/>
    </location>
</feature>
<comment type="subcellular location">
    <subcellularLocation>
        <location evidence="1">Membrane</location>
        <topology evidence="1">Multi-pass membrane protein</topology>
    </subcellularLocation>
</comment>
<keyword evidence="3 7" id="KW-1133">Transmembrane helix</keyword>
<feature type="transmembrane region" description="Helical" evidence="7">
    <location>
        <begin position="25"/>
        <end position="47"/>
    </location>
</feature>
<evidence type="ECO:0000256" key="6">
    <source>
        <dbReference type="SAM" id="MobiDB-lite"/>
    </source>
</evidence>
<feature type="transmembrane region" description="Helical" evidence="7">
    <location>
        <begin position="177"/>
        <end position="201"/>
    </location>
</feature>
<evidence type="ECO:0000256" key="3">
    <source>
        <dbReference type="ARBA" id="ARBA00022989"/>
    </source>
</evidence>
<accession>A0A9P4J3V9</accession>
<evidence type="ECO:0000313" key="10">
    <source>
        <dbReference type="Proteomes" id="UP000799439"/>
    </source>
</evidence>